<evidence type="ECO:0000259" key="1">
    <source>
        <dbReference type="Pfam" id="PF06283"/>
    </source>
</evidence>
<feature type="domain" description="ThuA-like" evidence="1">
    <location>
        <begin position="8"/>
        <end position="229"/>
    </location>
</feature>
<name>A0ABS1FHN4_9PROT</name>
<proteinExistence type="predicted"/>
<dbReference type="EMBL" id="JAENHM010000095">
    <property type="protein sequence ID" value="MBK1842934.1"/>
    <property type="molecule type" value="Genomic_DNA"/>
</dbReference>
<dbReference type="Pfam" id="PF06283">
    <property type="entry name" value="ThuA"/>
    <property type="match status" value="1"/>
</dbReference>
<accession>A0ABS1FHN4</accession>
<dbReference type="Gene3D" id="3.40.50.880">
    <property type="match status" value="1"/>
</dbReference>
<dbReference type="PANTHER" id="PTHR40469">
    <property type="entry name" value="SECRETED GLYCOSYL HYDROLASE"/>
    <property type="match status" value="1"/>
</dbReference>
<evidence type="ECO:0000313" key="2">
    <source>
        <dbReference type="EMBL" id="MBK1842934.1"/>
    </source>
</evidence>
<dbReference type="SUPFAM" id="SSF52317">
    <property type="entry name" value="Class I glutamine amidotransferase-like"/>
    <property type="match status" value="1"/>
</dbReference>
<dbReference type="PANTHER" id="PTHR40469:SF2">
    <property type="entry name" value="GALACTOSE-BINDING DOMAIN-LIKE SUPERFAMILY PROTEIN"/>
    <property type="match status" value="1"/>
</dbReference>
<sequence>MNGAVRNLILTGGIGHPFAEAAPALERILAEAGAGIVSTVTDDIEAGLEALERGGFDLLTVYALRWRMLGSEKYAPHRERWAFSLSPDGRQRLSRFVAGGGGLLGLHTALICFDDWPEWKDLLGGAWVWGRSAHPPRGPVTLIPTDMPHPLTAGLPPFTVTDETYGDFDLAADVQPLAMVAPEGGSAWPALWARDFGRGRVVADTLGHDRASLEHPVHRQVLTRAALWACRRPL</sequence>
<dbReference type="Proteomes" id="UP000652760">
    <property type="component" value="Unassembled WGS sequence"/>
</dbReference>
<keyword evidence="3" id="KW-1185">Reference proteome</keyword>
<gene>
    <name evidence="2" type="ORF">JHL17_36640</name>
</gene>
<protein>
    <submittedName>
        <fullName evidence="2">ThuA domain-containing protein</fullName>
    </submittedName>
</protein>
<comment type="caution">
    <text evidence="2">The sequence shown here is derived from an EMBL/GenBank/DDBJ whole genome shotgun (WGS) entry which is preliminary data.</text>
</comment>
<reference evidence="3" key="1">
    <citation type="submission" date="2021-01" db="EMBL/GenBank/DDBJ databases">
        <title>Genome public.</title>
        <authorList>
            <person name="Liu C."/>
            <person name="Sun Q."/>
        </authorList>
    </citation>
    <scope>NUCLEOTIDE SEQUENCE [LARGE SCALE GENOMIC DNA]</scope>
    <source>
        <strain evidence="3">YIM B02556</strain>
    </source>
</reference>
<dbReference type="InterPro" id="IPR029062">
    <property type="entry name" value="Class_I_gatase-like"/>
</dbReference>
<evidence type="ECO:0000313" key="3">
    <source>
        <dbReference type="Proteomes" id="UP000652760"/>
    </source>
</evidence>
<organism evidence="2 3">
    <name type="scientific">Azospirillum endophyticum</name>
    <dbReference type="NCBI Taxonomy" id="2800326"/>
    <lineage>
        <taxon>Bacteria</taxon>
        <taxon>Pseudomonadati</taxon>
        <taxon>Pseudomonadota</taxon>
        <taxon>Alphaproteobacteria</taxon>
        <taxon>Rhodospirillales</taxon>
        <taxon>Azospirillaceae</taxon>
        <taxon>Azospirillum</taxon>
    </lineage>
</organism>
<dbReference type="InterPro" id="IPR029010">
    <property type="entry name" value="ThuA-like"/>
</dbReference>
<dbReference type="RefSeq" id="WP_200199587.1">
    <property type="nucleotide sequence ID" value="NZ_JAENHM010000095.1"/>
</dbReference>